<evidence type="ECO:0000256" key="1">
    <source>
        <dbReference type="ARBA" id="ARBA00022723"/>
    </source>
</evidence>
<accession>A0A835JF19</accession>
<dbReference type="SUPFAM" id="SSF51604">
    <property type="entry name" value="Enolase C-terminal domain-like"/>
    <property type="match status" value="1"/>
</dbReference>
<protein>
    <submittedName>
        <fullName evidence="2">Uncharacterized protein</fullName>
    </submittedName>
</protein>
<proteinExistence type="predicted"/>
<dbReference type="EMBL" id="JADGMS010000015">
    <property type="protein sequence ID" value="KAF9667578.1"/>
    <property type="molecule type" value="Genomic_DNA"/>
</dbReference>
<dbReference type="GO" id="GO:0046872">
    <property type="term" value="F:metal ion binding"/>
    <property type="evidence" value="ECO:0007669"/>
    <property type="project" value="UniProtKB-KW"/>
</dbReference>
<dbReference type="OrthoDB" id="17395at2759"/>
<dbReference type="AlphaFoldDB" id="A0A835JF19"/>
<dbReference type="InterPro" id="IPR036849">
    <property type="entry name" value="Enolase-like_C_sf"/>
</dbReference>
<keyword evidence="3" id="KW-1185">Reference proteome</keyword>
<dbReference type="PANTHER" id="PTHR48073:SF2">
    <property type="entry name" value="O-SUCCINYLBENZOATE SYNTHASE"/>
    <property type="match status" value="1"/>
</dbReference>
<dbReference type="Proteomes" id="UP000657918">
    <property type="component" value="Unassembled WGS sequence"/>
</dbReference>
<keyword evidence="1" id="KW-0479">Metal-binding</keyword>
<comment type="caution">
    <text evidence="2">The sequence shown here is derived from an EMBL/GenBank/DDBJ whole genome shotgun (WGS) entry which is preliminary data.</text>
</comment>
<gene>
    <name evidence="2" type="ORF">SADUNF_Sadunf15G0038000</name>
</gene>
<reference evidence="2 3" key="1">
    <citation type="submission" date="2020-10" db="EMBL/GenBank/DDBJ databases">
        <title>Plant Genome Project.</title>
        <authorList>
            <person name="Zhang R.-G."/>
        </authorList>
    </citation>
    <scope>NUCLEOTIDE SEQUENCE [LARGE SCALE GENOMIC DNA]</scope>
    <source>
        <strain evidence="2">FAFU-HL-1</strain>
        <tissue evidence="2">Leaf</tissue>
    </source>
</reference>
<evidence type="ECO:0000313" key="2">
    <source>
        <dbReference type="EMBL" id="KAF9667578.1"/>
    </source>
</evidence>
<dbReference type="PANTHER" id="PTHR48073">
    <property type="entry name" value="O-SUCCINYLBENZOATE SYNTHASE-RELATED"/>
    <property type="match status" value="1"/>
</dbReference>
<sequence>MSSKCFQWGLSTFPLNPLQNPRNLQIPFARFMQQRQWLDQNPQKFQAFILGVCHEFHRDDWEGLGHVTQIEKGKHGVSVAADKSSFGVVGGLEIIEAARTSELDMMIVGVVETNLSMGFAGHLAAGFDAAGFLDWDNDLWSVLFYHLDTPIQLNKNGYLTSSSHDFV</sequence>
<evidence type="ECO:0000313" key="3">
    <source>
        <dbReference type="Proteomes" id="UP000657918"/>
    </source>
</evidence>
<organism evidence="2 3">
    <name type="scientific">Salix dunnii</name>
    <dbReference type="NCBI Taxonomy" id="1413687"/>
    <lineage>
        <taxon>Eukaryota</taxon>
        <taxon>Viridiplantae</taxon>
        <taxon>Streptophyta</taxon>
        <taxon>Embryophyta</taxon>
        <taxon>Tracheophyta</taxon>
        <taxon>Spermatophyta</taxon>
        <taxon>Magnoliopsida</taxon>
        <taxon>eudicotyledons</taxon>
        <taxon>Gunneridae</taxon>
        <taxon>Pentapetalae</taxon>
        <taxon>rosids</taxon>
        <taxon>fabids</taxon>
        <taxon>Malpighiales</taxon>
        <taxon>Salicaceae</taxon>
        <taxon>Saliceae</taxon>
        <taxon>Salix</taxon>
    </lineage>
</organism>
<name>A0A835JF19_9ROSI</name>